<evidence type="ECO:0000313" key="2">
    <source>
        <dbReference type="EMBL" id="KAH8100934.1"/>
    </source>
</evidence>
<keyword evidence="3" id="KW-1185">Reference proteome</keyword>
<accession>A0A8K0XQR6</accession>
<feature type="compositionally biased region" description="Basic and acidic residues" evidence="1">
    <location>
        <begin position="103"/>
        <end position="114"/>
    </location>
</feature>
<dbReference type="OrthoDB" id="3146826at2759"/>
<evidence type="ECO:0000313" key="3">
    <source>
        <dbReference type="Proteomes" id="UP000813824"/>
    </source>
</evidence>
<evidence type="ECO:0000256" key="1">
    <source>
        <dbReference type="SAM" id="MobiDB-lite"/>
    </source>
</evidence>
<feature type="region of interest" description="Disordered" evidence="1">
    <location>
        <begin position="1"/>
        <end position="133"/>
    </location>
</feature>
<comment type="caution">
    <text evidence="2">The sequence shown here is derived from an EMBL/GenBank/DDBJ whole genome shotgun (WGS) entry which is preliminary data.</text>
</comment>
<proteinExistence type="predicted"/>
<name>A0A8K0XQR6_9AGAR</name>
<dbReference type="EMBL" id="JAEVFJ010000014">
    <property type="protein sequence ID" value="KAH8100934.1"/>
    <property type="molecule type" value="Genomic_DNA"/>
</dbReference>
<feature type="compositionally biased region" description="Basic and acidic residues" evidence="1">
    <location>
        <begin position="26"/>
        <end position="38"/>
    </location>
</feature>
<reference evidence="2" key="1">
    <citation type="journal article" date="2021" name="New Phytol.">
        <title>Evolutionary innovations through gain and loss of genes in the ectomycorrhizal Boletales.</title>
        <authorList>
            <person name="Wu G."/>
            <person name="Miyauchi S."/>
            <person name="Morin E."/>
            <person name="Kuo A."/>
            <person name="Drula E."/>
            <person name="Varga T."/>
            <person name="Kohler A."/>
            <person name="Feng B."/>
            <person name="Cao Y."/>
            <person name="Lipzen A."/>
            <person name="Daum C."/>
            <person name="Hundley H."/>
            <person name="Pangilinan J."/>
            <person name="Johnson J."/>
            <person name="Barry K."/>
            <person name="LaButti K."/>
            <person name="Ng V."/>
            <person name="Ahrendt S."/>
            <person name="Min B."/>
            <person name="Choi I.G."/>
            <person name="Park H."/>
            <person name="Plett J.M."/>
            <person name="Magnuson J."/>
            <person name="Spatafora J.W."/>
            <person name="Nagy L.G."/>
            <person name="Henrissat B."/>
            <person name="Grigoriev I.V."/>
            <person name="Yang Z.L."/>
            <person name="Xu J."/>
            <person name="Martin F.M."/>
        </authorList>
    </citation>
    <scope>NUCLEOTIDE SEQUENCE</scope>
    <source>
        <strain evidence="2">KKN 215</strain>
    </source>
</reference>
<feature type="compositionally biased region" description="Polar residues" evidence="1">
    <location>
        <begin position="1"/>
        <end position="20"/>
    </location>
</feature>
<sequence length="133" mass="14148">MTSQTNKSYGGNVDSLTYNAGASAGRDNDDFVPSRDDNFQPVGARGADNQPTGRNFRQEDQEAASSEATGKIPKGEVNDLLSSSTEAERSVKGRTRGVSNDAFKQERELDKSMKDAGVLDDDKDIEIGAATGA</sequence>
<organism evidence="2 3">
    <name type="scientific">Cristinia sonorae</name>
    <dbReference type="NCBI Taxonomy" id="1940300"/>
    <lineage>
        <taxon>Eukaryota</taxon>
        <taxon>Fungi</taxon>
        <taxon>Dikarya</taxon>
        <taxon>Basidiomycota</taxon>
        <taxon>Agaricomycotina</taxon>
        <taxon>Agaricomycetes</taxon>
        <taxon>Agaricomycetidae</taxon>
        <taxon>Agaricales</taxon>
        <taxon>Pleurotineae</taxon>
        <taxon>Stephanosporaceae</taxon>
        <taxon>Cristinia</taxon>
    </lineage>
</organism>
<protein>
    <submittedName>
        <fullName evidence="2">Uncharacterized protein</fullName>
    </submittedName>
</protein>
<dbReference type="AlphaFoldDB" id="A0A8K0XQR6"/>
<gene>
    <name evidence="2" type="ORF">BXZ70DRAFT_907090</name>
</gene>
<dbReference type="Proteomes" id="UP000813824">
    <property type="component" value="Unassembled WGS sequence"/>
</dbReference>